<reference evidence="2 3" key="1">
    <citation type="submission" date="2023-03" db="EMBL/GenBank/DDBJ databases">
        <title>WGS of Gossypium arboreum.</title>
        <authorList>
            <person name="Yu D."/>
        </authorList>
    </citation>
    <scope>NUCLEOTIDE SEQUENCE [LARGE SCALE GENOMIC DNA]</scope>
    <source>
        <tissue evidence="2">Leaf</tissue>
    </source>
</reference>
<dbReference type="Proteomes" id="UP001358586">
    <property type="component" value="Chromosome 2"/>
</dbReference>
<proteinExistence type="predicted"/>
<evidence type="ECO:0000313" key="2">
    <source>
        <dbReference type="EMBL" id="KAK5842451.1"/>
    </source>
</evidence>
<name>A0ABR0QTX6_GOSAR</name>
<comment type="caution">
    <text evidence="2">The sequence shown here is derived from an EMBL/GenBank/DDBJ whole genome shotgun (WGS) entry which is preliminary data.</text>
</comment>
<gene>
    <name evidence="2" type="ORF">PVK06_004808</name>
</gene>
<feature type="region of interest" description="Disordered" evidence="1">
    <location>
        <begin position="1"/>
        <end position="29"/>
    </location>
</feature>
<accession>A0ABR0QTX6</accession>
<protein>
    <submittedName>
        <fullName evidence="2">Uncharacterized protein</fullName>
    </submittedName>
</protein>
<evidence type="ECO:0000256" key="1">
    <source>
        <dbReference type="SAM" id="MobiDB-lite"/>
    </source>
</evidence>
<sequence>MTDSLSTVDFAVGSNPSSSSSGEGQVTKKVRTKLNFSPDMDDPTMNRNGQKNVSMEEELELLEGDVVTEVVDDVLLIMSPNKV</sequence>
<keyword evidence="3" id="KW-1185">Reference proteome</keyword>
<dbReference type="EMBL" id="JARKNE010000002">
    <property type="protein sequence ID" value="KAK5842451.1"/>
    <property type="molecule type" value="Genomic_DNA"/>
</dbReference>
<organism evidence="2 3">
    <name type="scientific">Gossypium arboreum</name>
    <name type="common">Tree cotton</name>
    <name type="synonym">Gossypium nanking</name>
    <dbReference type="NCBI Taxonomy" id="29729"/>
    <lineage>
        <taxon>Eukaryota</taxon>
        <taxon>Viridiplantae</taxon>
        <taxon>Streptophyta</taxon>
        <taxon>Embryophyta</taxon>
        <taxon>Tracheophyta</taxon>
        <taxon>Spermatophyta</taxon>
        <taxon>Magnoliopsida</taxon>
        <taxon>eudicotyledons</taxon>
        <taxon>Gunneridae</taxon>
        <taxon>Pentapetalae</taxon>
        <taxon>rosids</taxon>
        <taxon>malvids</taxon>
        <taxon>Malvales</taxon>
        <taxon>Malvaceae</taxon>
        <taxon>Malvoideae</taxon>
        <taxon>Gossypium</taxon>
    </lineage>
</organism>
<evidence type="ECO:0000313" key="3">
    <source>
        <dbReference type="Proteomes" id="UP001358586"/>
    </source>
</evidence>